<organism evidence="2 3">
    <name type="scientific">Trametes pubescens</name>
    <name type="common">White-rot fungus</name>
    <dbReference type="NCBI Taxonomy" id="154538"/>
    <lineage>
        <taxon>Eukaryota</taxon>
        <taxon>Fungi</taxon>
        <taxon>Dikarya</taxon>
        <taxon>Basidiomycota</taxon>
        <taxon>Agaricomycotina</taxon>
        <taxon>Agaricomycetes</taxon>
        <taxon>Polyporales</taxon>
        <taxon>Polyporaceae</taxon>
        <taxon>Trametes</taxon>
    </lineage>
</organism>
<evidence type="ECO:0000256" key="1">
    <source>
        <dbReference type="SAM" id="MobiDB-lite"/>
    </source>
</evidence>
<evidence type="ECO:0000313" key="3">
    <source>
        <dbReference type="Proteomes" id="UP000184267"/>
    </source>
</evidence>
<keyword evidence="3" id="KW-1185">Reference proteome</keyword>
<feature type="compositionally biased region" description="Polar residues" evidence="1">
    <location>
        <begin position="1"/>
        <end position="15"/>
    </location>
</feature>
<dbReference type="AlphaFoldDB" id="A0A1M2VXD2"/>
<dbReference type="EMBL" id="MNAD01000504">
    <property type="protein sequence ID" value="OJT12269.1"/>
    <property type="molecule type" value="Genomic_DNA"/>
</dbReference>
<evidence type="ECO:0000313" key="2">
    <source>
        <dbReference type="EMBL" id="OJT12269.1"/>
    </source>
</evidence>
<comment type="caution">
    <text evidence="2">The sequence shown here is derived from an EMBL/GenBank/DDBJ whole genome shotgun (WGS) entry which is preliminary data.</text>
</comment>
<reference evidence="2 3" key="1">
    <citation type="submission" date="2016-10" db="EMBL/GenBank/DDBJ databases">
        <title>Genome sequence of the basidiomycete white-rot fungus Trametes pubescens.</title>
        <authorList>
            <person name="Makela M.R."/>
            <person name="Granchi Z."/>
            <person name="Peng M."/>
            <person name="De Vries R.P."/>
            <person name="Grigoriev I."/>
            <person name="Riley R."/>
            <person name="Hilden K."/>
        </authorList>
    </citation>
    <scope>NUCLEOTIDE SEQUENCE [LARGE SCALE GENOMIC DNA]</scope>
    <source>
        <strain evidence="2 3">FBCC735</strain>
    </source>
</reference>
<name>A0A1M2VXD2_TRAPU</name>
<dbReference type="Proteomes" id="UP000184267">
    <property type="component" value="Unassembled WGS sequence"/>
</dbReference>
<proteinExistence type="predicted"/>
<feature type="region of interest" description="Disordered" evidence="1">
    <location>
        <begin position="1"/>
        <end position="35"/>
    </location>
</feature>
<accession>A0A1M2VXD2</accession>
<protein>
    <submittedName>
        <fullName evidence="2">Uncharacterized protein</fullName>
    </submittedName>
</protein>
<sequence length="67" mass="7304">MEQTGPASVLSNSGNPDDGARSAPAKSTVESEKDDVEVHPLSMCAFVSYSASKKREFEVELMLWRAE</sequence>
<gene>
    <name evidence="2" type="ORF">TRAPUB_11203</name>
</gene>